<dbReference type="RefSeq" id="WP_095132449.1">
    <property type="nucleotide sequence ID" value="NZ_NIBG01000004.1"/>
</dbReference>
<dbReference type="SUPFAM" id="SSF53850">
    <property type="entry name" value="Periplasmic binding protein-like II"/>
    <property type="match status" value="1"/>
</dbReference>
<dbReference type="AlphaFoldDB" id="A0A267ML59"/>
<evidence type="ECO:0000259" key="5">
    <source>
        <dbReference type="PROSITE" id="PS50931"/>
    </source>
</evidence>
<dbReference type="Gene3D" id="1.10.10.10">
    <property type="entry name" value="Winged helix-like DNA-binding domain superfamily/Winged helix DNA-binding domain"/>
    <property type="match status" value="1"/>
</dbReference>
<dbReference type="FunFam" id="1.10.10.10:FF:000001">
    <property type="entry name" value="LysR family transcriptional regulator"/>
    <property type="match status" value="1"/>
</dbReference>
<keyword evidence="4" id="KW-0804">Transcription</keyword>
<dbReference type="PRINTS" id="PR00039">
    <property type="entry name" value="HTHLYSR"/>
</dbReference>
<dbReference type="Gene3D" id="3.40.190.290">
    <property type="match status" value="1"/>
</dbReference>
<evidence type="ECO:0000256" key="4">
    <source>
        <dbReference type="ARBA" id="ARBA00023163"/>
    </source>
</evidence>
<proteinExistence type="inferred from homology"/>
<dbReference type="EMBL" id="NIBG01000004">
    <property type="protein sequence ID" value="PAB60157.1"/>
    <property type="molecule type" value="Genomic_DNA"/>
</dbReference>
<dbReference type="OrthoDB" id="119203at2"/>
<feature type="domain" description="HTH lysR-type" evidence="5">
    <location>
        <begin position="1"/>
        <end position="58"/>
    </location>
</feature>
<evidence type="ECO:0000256" key="3">
    <source>
        <dbReference type="ARBA" id="ARBA00023125"/>
    </source>
</evidence>
<dbReference type="Pfam" id="PF03466">
    <property type="entry name" value="LysR_substrate"/>
    <property type="match status" value="1"/>
</dbReference>
<sequence length="296" mass="33802">MEIRQLKTFKKVVELKSFSKTAKELNYGQSTVTEHIQLLEREIGIPLFDRLGKKISVTSVGKELYGYVVELLDTHEKIKNISADKENLNGHISIGASESIIVYRLQPVLSRFRENYPNANITLISDNCSKLREKLYSGQVDLTITLEPAIDNKDLVVNKVNEELLVFISGLGNNVDKISVDNKDEINKECIIFTEKECALRRFFENYLYNKSITPRSKLEFSTIEAIKQCVASELGISLLPVMCVNDLIKDKKVKIIGSEDKEIKFLTQLASHKNKWLSPLLKEFMKYCLESLSNF</sequence>
<keyword evidence="2" id="KW-0805">Transcription regulation</keyword>
<dbReference type="GO" id="GO:0003700">
    <property type="term" value="F:DNA-binding transcription factor activity"/>
    <property type="evidence" value="ECO:0007669"/>
    <property type="project" value="InterPro"/>
</dbReference>
<evidence type="ECO:0000256" key="1">
    <source>
        <dbReference type="ARBA" id="ARBA00009437"/>
    </source>
</evidence>
<dbReference type="PROSITE" id="PS50931">
    <property type="entry name" value="HTH_LYSR"/>
    <property type="match status" value="1"/>
</dbReference>
<keyword evidence="3" id="KW-0238">DNA-binding</keyword>
<dbReference type="PANTHER" id="PTHR30126">
    <property type="entry name" value="HTH-TYPE TRANSCRIPTIONAL REGULATOR"/>
    <property type="match status" value="1"/>
</dbReference>
<evidence type="ECO:0000313" key="7">
    <source>
        <dbReference type="Proteomes" id="UP000216024"/>
    </source>
</evidence>
<accession>A0A267ML59</accession>
<dbReference type="GO" id="GO:0000976">
    <property type="term" value="F:transcription cis-regulatory region binding"/>
    <property type="evidence" value="ECO:0007669"/>
    <property type="project" value="TreeGrafter"/>
</dbReference>
<evidence type="ECO:0000256" key="2">
    <source>
        <dbReference type="ARBA" id="ARBA00023015"/>
    </source>
</evidence>
<organism evidence="6 7">
    <name type="scientific">Anaeromicrobium sediminis</name>
    <dbReference type="NCBI Taxonomy" id="1478221"/>
    <lineage>
        <taxon>Bacteria</taxon>
        <taxon>Bacillati</taxon>
        <taxon>Bacillota</taxon>
        <taxon>Clostridia</taxon>
        <taxon>Peptostreptococcales</taxon>
        <taxon>Thermotaleaceae</taxon>
        <taxon>Anaeromicrobium</taxon>
    </lineage>
</organism>
<dbReference type="CDD" id="cd05466">
    <property type="entry name" value="PBP2_LTTR_substrate"/>
    <property type="match status" value="1"/>
</dbReference>
<dbReference type="SUPFAM" id="SSF46785">
    <property type="entry name" value="Winged helix' DNA-binding domain"/>
    <property type="match status" value="1"/>
</dbReference>
<evidence type="ECO:0000313" key="6">
    <source>
        <dbReference type="EMBL" id="PAB60157.1"/>
    </source>
</evidence>
<dbReference type="Pfam" id="PF00126">
    <property type="entry name" value="HTH_1"/>
    <property type="match status" value="1"/>
</dbReference>
<comment type="similarity">
    <text evidence="1">Belongs to the LysR transcriptional regulatory family.</text>
</comment>
<protein>
    <submittedName>
        <fullName evidence="6">Transcriptional regulator</fullName>
    </submittedName>
</protein>
<dbReference type="InterPro" id="IPR005119">
    <property type="entry name" value="LysR_subst-bd"/>
</dbReference>
<dbReference type="InterPro" id="IPR036388">
    <property type="entry name" value="WH-like_DNA-bd_sf"/>
</dbReference>
<name>A0A267ML59_9FIRM</name>
<reference evidence="6 7" key="1">
    <citation type="submission" date="2017-06" db="EMBL/GenBank/DDBJ databases">
        <title>Draft genome sequence of anaerobic fermentative bacterium Anaeromicrobium sediminis DY2726D isolated from West Pacific Ocean sediments.</title>
        <authorList>
            <person name="Zeng X."/>
        </authorList>
    </citation>
    <scope>NUCLEOTIDE SEQUENCE [LARGE SCALE GENOMIC DNA]</scope>
    <source>
        <strain evidence="6 7">DY2726D</strain>
    </source>
</reference>
<comment type="caution">
    <text evidence="6">The sequence shown here is derived from an EMBL/GenBank/DDBJ whole genome shotgun (WGS) entry which is preliminary data.</text>
</comment>
<dbReference type="InterPro" id="IPR036390">
    <property type="entry name" value="WH_DNA-bd_sf"/>
</dbReference>
<dbReference type="Proteomes" id="UP000216024">
    <property type="component" value="Unassembled WGS sequence"/>
</dbReference>
<keyword evidence="7" id="KW-1185">Reference proteome</keyword>
<dbReference type="PANTHER" id="PTHR30126:SF100">
    <property type="entry name" value="LYSR-FAMILY TRANSCRIPTIONAL REGULATOR"/>
    <property type="match status" value="1"/>
</dbReference>
<gene>
    <name evidence="6" type="ORF">CCE28_07240</name>
</gene>
<dbReference type="InterPro" id="IPR000847">
    <property type="entry name" value="LysR_HTH_N"/>
</dbReference>